<dbReference type="EMBL" id="CAJJDM010000061">
    <property type="protein sequence ID" value="CAD8078504.1"/>
    <property type="molecule type" value="Genomic_DNA"/>
</dbReference>
<proteinExistence type="predicted"/>
<dbReference type="Proteomes" id="UP000688137">
    <property type="component" value="Unassembled WGS sequence"/>
</dbReference>
<reference evidence="3" key="1">
    <citation type="submission" date="2021-01" db="EMBL/GenBank/DDBJ databases">
        <authorList>
            <consortium name="Genoscope - CEA"/>
            <person name="William W."/>
        </authorList>
    </citation>
    <scope>NUCLEOTIDE SEQUENCE</scope>
</reference>
<name>A0A8S1MU86_PARPR</name>
<dbReference type="OMA" id="GIKCAVD"/>
<evidence type="ECO:0000313" key="3">
    <source>
        <dbReference type="EMBL" id="CAD8078504.1"/>
    </source>
</evidence>
<gene>
    <name evidence="3" type="ORF">PPRIM_AZ9-3.1.T0600080</name>
</gene>
<protein>
    <recommendedName>
        <fullName evidence="2">ShKT domain-containing protein</fullName>
    </recommendedName>
</protein>
<dbReference type="SMART" id="SM00639">
    <property type="entry name" value="PSA"/>
    <property type="match status" value="25"/>
</dbReference>
<dbReference type="PROSITE" id="PS51670">
    <property type="entry name" value="SHKT"/>
    <property type="match status" value="1"/>
</dbReference>
<dbReference type="SMART" id="SM00423">
    <property type="entry name" value="PSI"/>
    <property type="match status" value="9"/>
</dbReference>
<evidence type="ECO:0000259" key="2">
    <source>
        <dbReference type="PROSITE" id="PS51670"/>
    </source>
</evidence>
<dbReference type="InterPro" id="IPR016201">
    <property type="entry name" value="PSI"/>
</dbReference>
<keyword evidence="4" id="KW-1185">Reference proteome</keyword>
<dbReference type="InterPro" id="IPR002895">
    <property type="entry name" value="Paramecium_SA"/>
</dbReference>
<feature type="domain" description="ShKT" evidence="2">
    <location>
        <begin position="1605"/>
        <end position="1645"/>
    </location>
</feature>
<organism evidence="3 4">
    <name type="scientific">Paramecium primaurelia</name>
    <dbReference type="NCBI Taxonomy" id="5886"/>
    <lineage>
        <taxon>Eukaryota</taxon>
        <taxon>Sar</taxon>
        <taxon>Alveolata</taxon>
        <taxon>Ciliophora</taxon>
        <taxon>Intramacronucleata</taxon>
        <taxon>Oligohymenophorea</taxon>
        <taxon>Peniculida</taxon>
        <taxon>Parameciidae</taxon>
        <taxon>Paramecium</taxon>
    </lineage>
</organism>
<dbReference type="Pfam" id="PF01508">
    <property type="entry name" value="Paramecium_SA"/>
    <property type="match status" value="23"/>
</dbReference>
<keyword evidence="1" id="KW-0325">Glycoprotein</keyword>
<dbReference type="InterPro" id="IPR003582">
    <property type="entry name" value="ShKT_dom"/>
</dbReference>
<comment type="caution">
    <text evidence="3">The sequence shown here is derived from an EMBL/GenBank/DDBJ whole genome shotgun (WGS) entry which is preliminary data.</text>
</comment>
<evidence type="ECO:0000313" key="4">
    <source>
        <dbReference type="Proteomes" id="UP000688137"/>
    </source>
</evidence>
<evidence type="ECO:0000256" key="1">
    <source>
        <dbReference type="ARBA" id="ARBA00023180"/>
    </source>
</evidence>
<accession>A0A8S1MU86</accession>
<sequence length="2132" mass="241125">MIIILTLIQVISSQYCNCGQLKSQSDCKLNTKCQWNNNSCKQNQNQTIGTYCRQFDQQKCSTIIGCMYYESQCQQFTGCTSFEYNTDELCKSVSLNCISNGEECIDIGECVSYLQKSTCKVDQRNQLCYWDGKACSLADTCSKLPYNTDELCRKAKSTCTVNFAETGCMDGGNCKDMQKQSQCYWNKSQTIKCKWISGKCYDYICMNAPITMTTDAECEAFLQGCTTQKGGGCTIRTTCAKAQNQNACIIDVNGAKCTWMDTYCSDRFCSQGFKQFTTNSQCDTFLKGCIAKPEGGCVQNKECDAALSQETCQYDIHGKQCIWNKTICQLKICKNAPIIENIDHNYCEQFLTSCTMVDGQCTTKTCDNASVDITNCRQYLNGCVSKLNGGCKLVTTCASIINQDDCLYDSKNQQCLWFNEKCIDQQCNIIQKSNNQECNSILQNCINDKNGNCLDYQCQNIWNQDLCTVDYYQQKCTWKSVCYLKTCYNAPKTLNTHELCNNYLSNCTVNKDKKGCMEITNSCEAYKIQESCIKKLDNTECEWYNDQCLSKSCETADKTKYVSMELCDEYLSGCVVSPSLKGCMTLPEKCQLRLIVELCLFDNSCYWYEDECIEKSKTCENTPKPFCNLGCVWSNEKCVQNLCNVIPNKSHQMCNAINNTCTVNDNRSACITLLQKCSDYKKNYQCFLSKTQKCYWNGTECQEYQCSDIPDHTTNFDTFEKCQEISNTCTVIPLLNEIGCLNRLSKCELYTQNQCTYTLEDKQCVWLDNLCQQLDKLNCSSIIDYSNCDSVLFQCKQQGEICVNKLCNEIKVEDFSLTFSKCQNYDQNCSIHASLNNCIDIQNDCNQYLIEEHCIQSKTSMCHWFNDKCANRNLIYGCSTVKLETYTDNKCKQFKQFCKLNSTSNGCADTGCILYYGLTSLADCEAVDNSCTVNSARTGCTTKVQLCQSLDQDNCIKAQEGFCAWVESTCQLFKDNNCSQITLFSYTHSFCNQVSTTCTVNASQTQCITMTDECSLYSQSDCFQSKNSFCFYNGTTCTNLSTITNCSDIKVTTKSICDRYDGSQNPLATCTFISGNTNCTSRTCQNYPDNKFTHQNCSTWLATCTQNVAKTSCITMEKSCDLYLETSCFKSQDSYCQFNGTCLNVSSTCSQIASDERCSQNQLCMINNTSKCVDKTCENYYNSTNYNHNVCSSFLTQCTVLKDLSKCMTQLDDCIKYLIENECTKSLQGDCVWFQNKCQAATCDTVTDCNQYNCIVKKQAGCTNLLENCSLYTTQSQCKKSINKICYWNGSICTDLNCENLNGIGFNSYNDCNTILNSCTIDGSKVQQCMTKKECSKYSYDIECIIDIQNKECYWKNKTCYLKSCNVIELNQYNHINCMDQIINDKQNICTINENGNGCMELQQCSSYKSEKNCIIDINGQFCGWKNNICNIKSCDTAPINLSTHDDCQKYLKGCTINSTNDGCIKIPEQCSLMIESQCKTENCTWQDSKCQDKTCSNAPQDLISESQCNAYLKNCGFVNNQKCFQLQCEDIELKNHQECYENYKCTSNGFRCTAIQEQCYYYTNQISCVIDASKSLCTWVEKSLQCQTRKCSNAPSNLITNESCNNYYPNCTTKADGGCQELQELCKSYTVKESCMKTINNILCVWDNNICRDKSCIDLFGTTHAQCYGQDPNCTIGLQGKCAIQNSCSTKLNQETCIVGTDGPCLWIINNNSGQCYQYNDCTSIKWKTDQECKLISPLCTTNGENCIAIQKCSLNKITGCYTGIDGICILTIDSKNIKSCQLFKNCTQAKFTTHEECQLANKNCTSNTIDSCIALNEKCSQYQLIGQCKQNSKGIQYTEDNQINSTGVCVWESGLCRDQSCQDLKGNNHEECSKQLIQCTYNSIGCISIAKCSQYQDQNVCITAVASDGICIWDKNICRIKLCTDIFEPKSQFDCQSNINTCIYDEVNKICVPKSNCSSYQSESICKQGSITGQCIWQSTKCIDFTSCNLANSFESICNSNTFCNWVTKVSNQQNSTNTTTQYCENHTCTTWFNNKQKCEPFLSFDKSTYNYCNMNNNTCISINVSQFDQSNCYQFSKNTYTWDQTLQKCVICQQPIQNSNNNTNNTNSTIDQQASIFKFYFLLILIILY</sequence>